<dbReference type="GO" id="GO:0006412">
    <property type="term" value="P:translation"/>
    <property type="evidence" value="ECO:0007669"/>
    <property type="project" value="InterPro"/>
</dbReference>
<dbReference type="GO" id="GO:0070181">
    <property type="term" value="F:small ribosomal subunit rRNA binding"/>
    <property type="evidence" value="ECO:0007669"/>
    <property type="project" value="TreeGrafter"/>
</dbReference>
<evidence type="ECO:0000256" key="1">
    <source>
        <dbReference type="ARBA" id="ARBA00007634"/>
    </source>
</evidence>
<dbReference type="AlphaFoldDB" id="A0A0D6QRM8"/>
<feature type="region of interest" description="Disordered" evidence="6">
    <location>
        <begin position="63"/>
        <end position="88"/>
    </location>
</feature>
<keyword evidence="2" id="KW-0699">rRNA-binding</keyword>
<proteinExistence type="inferred from homology"/>
<evidence type="ECO:0008006" key="8">
    <source>
        <dbReference type="Google" id="ProtNLM"/>
    </source>
</evidence>
<evidence type="ECO:0000256" key="5">
    <source>
        <dbReference type="ARBA" id="ARBA00023274"/>
    </source>
</evidence>
<evidence type="ECO:0000256" key="6">
    <source>
        <dbReference type="SAM" id="MobiDB-lite"/>
    </source>
</evidence>
<keyword evidence="4" id="KW-0689">Ribosomal protein</keyword>
<dbReference type="Gene3D" id="1.20.58.110">
    <property type="entry name" value="Ribosomal protein S20"/>
    <property type="match status" value="1"/>
</dbReference>
<sequence length="175" mass="19551">MSLCSSLRRALSRLILSPPLPRMKAANVNAHAFPLLRFSTTFSENALIPGSLVRPFSTTTLRPDVAGSKKSGSAVKRSRQSEERRLRNKSRKTLIKTRMKKVFKALDELKVSSSPSREDFEPINKLISEAQSAIDKAVKVGTLHKNTGARRKARLIRRRKAVQIHLGLNKQARAV</sequence>
<dbReference type="GO" id="GO:0015935">
    <property type="term" value="C:small ribosomal subunit"/>
    <property type="evidence" value="ECO:0007669"/>
    <property type="project" value="TreeGrafter"/>
</dbReference>
<dbReference type="GO" id="GO:0003735">
    <property type="term" value="F:structural constituent of ribosome"/>
    <property type="evidence" value="ECO:0007669"/>
    <property type="project" value="InterPro"/>
</dbReference>
<evidence type="ECO:0000256" key="2">
    <source>
        <dbReference type="ARBA" id="ARBA00022730"/>
    </source>
</evidence>
<dbReference type="NCBIfam" id="TIGR00029">
    <property type="entry name" value="S20"/>
    <property type="match status" value="1"/>
</dbReference>
<keyword evidence="3" id="KW-0694">RNA-binding</keyword>
<dbReference type="SUPFAM" id="SSF46992">
    <property type="entry name" value="Ribosomal protein S20"/>
    <property type="match status" value="1"/>
</dbReference>
<evidence type="ECO:0000313" key="7">
    <source>
        <dbReference type="EMBL" id="JAG92881.1"/>
    </source>
</evidence>
<dbReference type="Pfam" id="PF01649">
    <property type="entry name" value="Ribosomal_S20p"/>
    <property type="match status" value="1"/>
</dbReference>
<name>A0A0D6QRM8_ARACU</name>
<dbReference type="PANTHER" id="PTHR33398:SF1">
    <property type="entry name" value="SMALL RIBOSOMAL SUBUNIT PROTEIN BS20C"/>
    <property type="match status" value="1"/>
</dbReference>
<dbReference type="InterPro" id="IPR036510">
    <property type="entry name" value="Ribosomal_bS20_sf"/>
</dbReference>
<dbReference type="HAMAP" id="MF_00500">
    <property type="entry name" value="Ribosomal_bS20"/>
    <property type="match status" value="1"/>
</dbReference>
<dbReference type="PANTHER" id="PTHR33398">
    <property type="entry name" value="30S RIBOSOMAL PROTEIN S20"/>
    <property type="match status" value="1"/>
</dbReference>
<reference evidence="7" key="1">
    <citation type="submission" date="2015-03" db="EMBL/GenBank/DDBJ databases">
        <title>A transcriptome of Araucaria cunninghamii, an australian fine timber species.</title>
        <authorList>
            <person name="Jing Yi C.J.Y."/>
            <person name="Yin San L.Y.S."/>
            <person name="Abdul Karim S.S."/>
            <person name="Wan Azmi N.N."/>
            <person name="Hercus R.R."/>
            <person name="Croft L.L."/>
        </authorList>
    </citation>
    <scope>NUCLEOTIDE SEQUENCE</scope>
    <source>
        <strain evidence="7">MI0301</strain>
        <tissue evidence="7">Leaf</tissue>
    </source>
</reference>
<evidence type="ECO:0000256" key="3">
    <source>
        <dbReference type="ARBA" id="ARBA00022884"/>
    </source>
</evidence>
<dbReference type="EMBL" id="GCKF01067363">
    <property type="protein sequence ID" value="JAG92881.1"/>
    <property type="molecule type" value="Transcribed_RNA"/>
</dbReference>
<accession>A0A0D6QRM8</accession>
<protein>
    <recommendedName>
        <fullName evidence="8">30S ribosomal protein S20, chloroplastic</fullName>
    </recommendedName>
</protein>
<organism evidence="7">
    <name type="scientific">Araucaria cunninghamii</name>
    <name type="common">Hoop pine</name>
    <name type="synonym">Moreton Bay pine</name>
    <dbReference type="NCBI Taxonomy" id="56994"/>
    <lineage>
        <taxon>Eukaryota</taxon>
        <taxon>Viridiplantae</taxon>
        <taxon>Streptophyta</taxon>
        <taxon>Embryophyta</taxon>
        <taxon>Tracheophyta</taxon>
        <taxon>Spermatophyta</taxon>
        <taxon>Pinopsida</taxon>
        <taxon>Pinidae</taxon>
        <taxon>Conifers II</taxon>
        <taxon>Araucariales</taxon>
        <taxon>Araucariaceae</taxon>
        <taxon>Araucaria</taxon>
    </lineage>
</organism>
<keyword evidence="5" id="KW-0687">Ribonucleoprotein</keyword>
<evidence type="ECO:0000256" key="4">
    <source>
        <dbReference type="ARBA" id="ARBA00022980"/>
    </source>
</evidence>
<comment type="similarity">
    <text evidence="1">Belongs to the bacterial ribosomal protein bS20 family.</text>
</comment>
<dbReference type="InterPro" id="IPR002583">
    <property type="entry name" value="Ribosomal_bS20"/>
</dbReference>